<dbReference type="EMBL" id="PYUC01000001">
    <property type="protein sequence ID" value="PTB22838.1"/>
    <property type="molecule type" value="Genomic_DNA"/>
</dbReference>
<evidence type="ECO:0000259" key="1">
    <source>
        <dbReference type="Pfam" id="PF00534"/>
    </source>
</evidence>
<comment type="caution">
    <text evidence="3">The sequence shown here is derived from an EMBL/GenBank/DDBJ whole genome shotgun (WGS) entry which is preliminary data.</text>
</comment>
<feature type="domain" description="Glycosyltransferase subfamily 4-like N-terminal" evidence="2">
    <location>
        <begin position="18"/>
        <end position="128"/>
    </location>
</feature>
<dbReference type="SUPFAM" id="SSF53756">
    <property type="entry name" value="UDP-Glycosyltransferase/glycogen phosphorylase"/>
    <property type="match status" value="1"/>
</dbReference>
<organism evidence="3 4">
    <name type="scientific">Trinickia symbiotica</name>
    <dbReference type="NCBI Taxonomy" id="863227"/>
    <lineage>
        <taxon>Bacteria</taxon>
        <taxon>Pseudomonadati</taxon>
        <taxon>Pseudomonadota</taxon>
        <taxon>Betaproteobacteria</taxon>
        <taxon>Burkholderiales</taxon>
        <taxon>Burkholderiaceae</taxon>
        <taxon>Trinickia</taxon>
    </lineage>
</organism>
<evidence type="ECO:0000313" key="4">
    <source>
        <dbReference type="Proteomes" id="UP000240638"/>
    </source>
</evidence>
<dbReference type="Pfam" id="PF00534">
    <property type="entry name" value="Glycos_transf_1"/>
    <property type="match status" value="1"/>
</dbReference>
<gene>
    <name evidence="3" type="ORF">C9I57_01050</name>
</gene>
<dbReference type="PANTHER" id="PTHR12526:SF595">
    <property type="entry name" value="BLL5217 PROTEIN"/>
    <property type="match status" value="1"/>
</dbReference>
<dbReference type="InterPro" id="IPR028098">
    <property type="entry name" value="Glyco_trans_4-like_N"/>
</dbReference>
<dbReference type="RefSeq" id="WP_107149224.1">
    <property type="nucleotide sequence ID" value="NZ_PYUC01000001.1"/>
</dbReference>
<evidence type="ECO:0000259" key="2">
    <source>
        <dbReference type="Pfam" id="PF13439"/>
    </source>
</evidence>
<dbReference type="Gene3D" id="3.40.50.2000">
    <property type="entry name" value="Glycogen Phosphorylase B"/>
    <property type="match status" value="2"/>
</dbReference>
<protein>
    <submittedName>
        <fullName evidence="3">Glycosyl transferase</fullName>
    </submittedName>
</protein>
<evidence type="ECO:0000313" key="3">
    <source>
        <dbReference type="EMBL" id="PTB22838.1"/>
    </source>
</evidence>
<dbReference type="Proteomes" id="UP000240638">
    <property type="component" value="Unassembled WGS sequence"/>
</dbReference>
<dbReference type="Pfam" id="PF13439">
    <property type="entry name" value="Glyco_transf_4"/>
    <property type="match status" value="1"/>
</dbReference>
<keyword evidence="3" id="KW-0808">Transferase</keyword>
<dbReference type="AlphaFoldDB" id="A0A2T3Y253"/>
<dbReference type="GO" id="GO:0016757">
    <property type="term" value="F:glycosyltransferase activity"/>
    <property type="evidence" value="ECO:0007669"/>
    <property type="project" value="InterPro"/>
</dbReference>
<dbReference type="PANTHER" id="PTHR12526">
    <property type="entry name" value="GLYCOSYLTRANSFERASE"/>
    <property type="match status" value="1"/>
</dbReference>
<dbReference type="InterPro" id="IPR001296">
    <property type="entry name" value="Glyco_trans_1"/>
</dbReference>
<sequence length="361" mass="40126">MRIAQVATLYESVPPRAYGGIERVVSWLTEALVERGHDVTLFASGDSTTRACLVEACPSALRLIEDTADPQAFHFAMLERVVRLSNEFDLVHFHTDYQGFPFARRLACPHLTTLHWRLDVPGLAALYREFSDLPLASISQAQRAPLPWVNWIGTVYHGLPDCQMPFSAEGGDYLAFLGRIAPTKRPDLAIEIAERAGIPIKIAAKIDNGDRWYYDGSIEPLFHDPLVEYRGELGDHEKGEFLAHARALLFPVDWPEPFGLVLIEALACGTPVIAFRRGSVPEIIEDGVTGFVVDDVEGAVRAIGRLGELSRADCRAAFERRFTVSRMTDDYLALYGELLRETGNRAAMSSPHESDTATDDR</sequence>
<reference evidence="3 4" key="1">
    <citation type="submission" date="2018-03" db="EMBL/GenBank/DDBJ databases">
        <title>Whole genome analyses suggest that Burkholderia sensu lato contains two further novel genera in the rhizoxinica-symbiotica group Mycetohabitans gen. nov., and Trinickia gen. nov.: implications for the evolution of diazotrophy and nodulation in the Burkholderiaceae.</title>
        <authorList>
            <person name="Estrada De Los Santos P."/>
            <person name="Palmer M."/>
            <person name="Chavez-Ramirez B."/>
            <person name="Steenkamp E.T."/>
            <person name="Hirsch A.M."/>
            <person name="Manyaka P."/>
            <person name="Maluk M."/>
            <person name="Lafos M."/>
            <person name="Crook M."/>
            <person name="Gross E."/>
            <person name="Simon M.F."/>
            <person name="Bueno Dos Reis Junior F."/>
            <person name="Poole P.S."/>
            <person name="Venter S.N."/>
            <person name="James E.K."/>
        </authorList>
    </citation>
    <scope>NUCLEOTIDE SEQUENCE [LARGE SCALE GENOMIC DNA]</scope>
    <source>
        <strain evidence="3 4">JPY-366</strain>
    </source>
</reference>
<accession>A0A2T3Y253</accession>
<proteinExistence type="predicted"/>
<dbReference type="CDD" id="cd03802">
    <property type="entry name" value="GT4_AviGT4-like"/>
    <property type="match status" value="1"/>
</dbReference>
<name>A0A2T3Y253_9BURK</name>
<feature type="domain" description="Glycosyl transferase family 1" evidence="1">
    <location>
        <begin position="169"/>
        <end position="304"/>
    </location>
</feature>